<protein>
    <recommendedName>
        <fullName evidence="2">DUF4054 domain-containing protein</fullName>
    </recommendedName>
</protein>
<sequence>MATHNILDLTAFRAAYPAFSDVVKFPDVMLNAMYQNAGNYISQNDSTSGLNGAMLDYALQLMTAHLLQSSVLIASGQTSAIVTSSSVGSVSVSIMPPPVKSAFGYWLATTAYGQQLRGLLSVQSAGGWSVGGSPERSAFRKVGGMF</sequence>
<evidence type="ECO:0000313" key="1">
    <source>
        <dbReference type="EMBL" id="CAB4132155.1"/>
    </source>
</evidence>
<dbReference type="InterPro" id="IPR025127">
    <property type="entry name" value="DUF4054"/>
</dbReference>
<dbReference type="Pfam" id="PF13262">
    <property type="entry name" value="DUF4054"/>
    <property type="match status" value="1"/>
</dbReference>
<proteinExistence type="predicted"/>
<organism evidence="1">
    <name type="scientific">uncultured Caudovirales phage</name>
    <dbReference type="NCBI Taxonomy" id="2100421"/>
    <lineage>
        <taxon>Viruses</taxon>
        <taxon>Duplodnaviria</taxon>
        <taxon>Heunggongvirae</taxon>
        <taxon>Uroviricota</taxon>
        <taxon>Caudoviricetes</taxon>
        <taxon>Peduoviridae</taxon>
        <taxon>Maltschvirus</taxon>
        <taxon>Maltschvirus maltsch</taxon>
    </lineage>
</organism>
<accession>A0A6J5LDU1</accession>
<dbReference type="EMBL" id="LR796256">
    <property type="protein sequence ID" value="CAB4132155.1"/>
    <property type="molecule type" value="Genomic_DNA"/>
</dbReference>
<gene>
    <name evidence="1" type="ORF">UFOVP138_62</name>
</gene>
<name>A0A6J5LDU1_9CAUD</name>
<reference evidence="1" key="1">
    <citation type="submission" date="2020-04" db="EMBL/GenBank/DDBJ databases">
        <authorList>
            <person name="Chiriac C."/>
            <person name="Salcher M."/>
            <person name="Ghai R."/>
            <person name="Kavagutti S V."/>
        </authorList>
    </citation>
    <scope>NUCLEOTIDE SEQUENCE</scope>
</reference>
<evidence type="ECO:0008006" key="2">
    <source>
        <dbReference type="Google" id="ProtNLM"/>
    </source>
</evidence>